<evidence type="ECO:0000313" key="4">
    <source>
        <dbReference type="EMBL" id="CCO19226.1"/>
    </source>
</evidence>
<dbReference type="InterPro" id="IPR036388">
    <property type="entry name" value="WH-like_DNA-bd_sf"/>
</dbReference>
<dbReference type="SMART" id="SM01413">
    <property type="entry name" value="Ribosomal_S19e"/>
    <property type="match status" value="1"/>
</dbReference>
<dbReference type="Proteomes" id="UP000198341">
    <property type="component" value="Chromosome 13"/>
</dbReference>
<dbReference type="KEGG" id="bpg:Bathy13g01050"/>
<dbReference type="GO" id="GO:0003723">
    <property type="term" value="F:RNA binding"/>
    <property type="evidence" value="ECO:0007669"/>
    <property type="project" value="TreeGrafter"/>
</dbReference>
<dbReference type="InterPro" id="IPR036390">
    <property type="entry name" value="WH_DNA-bd_sf"/>
</dbReference>
<dbReference type="eggNOG" id="KOG3411">
    <property type="taxonomic scope" value="Eukaryota"/>
</dbReference>
<dbReference type="GeneID" id="19012012"/>
<dbReference type="Gene3D" id="1.10.10.10">
    <property type="entry name" value="Winged helix-like DNA-binding domain superfamily/Winged helix DNA-binding domain"/>
    <property type="match status" value="1"/>
</dbReference>
<gene>
    <name evidence="4" type="ordered locus">Bathy13g01050</name>
</gene>
<organism evidence="4 5">
    <name type="scientific">Bathycoccus prasinos</name>
    <dbReference type="NCBI Taxonomy" id="41875"/>
    <lineage>
        <taxon>Eukaryota</taxon>
        <taxon>Viridiplantae</taxon>
        <taxon>Chlorophyta</taxon>
        <taxon>Mamiellophyceae</taxon>
        <taxon>Mamiellales</taxon>
        <taxon>Bathycoccaceae</taxon>
        <taxon>Bathycoccus</taxon>
    </lineage>
</organism>
<dbReference type="OrthoDB" id="428974at2759"/>
<protein>
    <submittedName>
        <fullName evidence="4">40S ribosomal protein S19</fullName>
    </submittedName>
</protein>
<dbReference type="STRING" id="41875.K8EME6"/>
<reference evidence="4 5" key="1">
    <citation type="submission" date="2011-10" db="EMBL/GenBank/DDBJ databases">
        <authorList>
            <person name="Genoscope - CEA"/>
        </authorList>
    </citation>
    <scope>NUCLEOTIDE SEQUENCE [LARGE SCALE GENOMIC DNA]</scope>
    <source>
        <strain evidence="4 5">RCC 1105</strain>
    </source>
</reference>
<dbReference type="Pfam" id="PF01090">
    <property type="entry name" value="Ribosomal_S19e"/>
    <property type="match status" value="1"/>
</dbReference>
<dbReference type="RefSeq" id="XP_007509423.1">
    <property type="nucleotide sequence ID" value="XM_007509361.1"/>
</dbReference>
<dbReference type="PANTHER" id="PTHR11710">
    <property type="entry name" value="40S RIBOSOMAL PROTEIN S19"/>
    <property type="match status" value="1"/>
</dbReference>
<keyword evidence="5" id="KW-1185">Reference proteome</keyword>
<evidence type="ECO:0000313" key="5">
    <source>
        <dbReference type="Proteomes" id="UP000198341"/>
    </source>
</evidence>
<dbReference type="EMBL" id="FO082266">
    <property type="protein sequence ID" value="CCO19226.1"/>
    <property type="molecule type" value="Genomic_DNA"/>
</dbReference>
<dbReference type="GO" id="GO:0003735">
    <property type="term" value="F:structural constituent of ribosome"/>
    <property type="evidence" value="ECO:0007669"/>
    <property type="project" value="InterPro"/>
</dbReference>
<evidence type="ECO:0000256" key="3">
    <source>
        <dbReference type="ARBA" id="ARBA00023274"/>
    </source>
</evidence>
<accession>K8EME6</accession>
<comment type="similarity">
    <text evidence="1">Belongs to the eukaryotic ribosomal protein eS19 family.</text>
</comment>
<dbReference type="PANTHER" id="PTHR11710:SF0">
    <property type="entry name" value="40S RIBOSOMAL PROTEIN S19"/>
    <property type="match status" value="1"/>
</dbReference>
<dbReference type="GO" id="GO:0000028">
    <property type="term" value="P:ribosomal small subunit assembly"/>
    <property type="evidence" value="ECO:0007669"/>
    <property type="project" value="TreeGrafter"/>
</dbReference>
<dbReference type="FunFam" id="1.10.10.10:FF:000118">
    <property type="entry name" value="40S ribosomal protein S19"/>
    <property type="match status" value="1"/>
</dbReference>
<dbReference type="AlphaFoldDB" id="K8EME6"/>
<proteinExistence type="inferred from homology"/>
<dbReference type="InterPro" id="IPR001266">
    <property type="entry name" value="Ribosomal_eS19"/>
</dbReference>
<sequence>MVNAPRTVKDTPANEFVISLAQYFRSSGKMEVPQWVDIVKTATFKEHAPYDPDWFYIRCASTARKIYVHGRMGVGALRKSYSGSKNNGHNKHHRAIGSGSVARAVLHQLESLGVVEKDGKGGRVITASGMRDLDRIAGRVKVDHKMI</sequence>
<evidence type="ECO:0000256" key="1">
    <source>
        <dbReference type="ARBA" id="ARBA00010014"/>
    </source>
</evidence>
<dbReference type="SUPFAM" id="SSF46785">
    <property type="entry name" value="Winged helix' DNA-binding domain"/>
    <property type="match status" value="1"/>
</dbReference>
<dbReference type="GO" id="GO:0022627">
    <property type="term" value="C:cytosolic small ribosomal subunit"/>
    <property type="evidence" value="ECO:0007669"/>
    <property type="project" value="TreeGrafter"/>
</dbReference>
<name>K8EME6_9CHLO</name>
<keyword evidence="2 4" id="KW-0689">Ribosomal protein</keyword>
<keyword evidence="3" id="KW-0687">Ribonucleoprotein</keyword>
<evidence type="ECO:0000256" key="2">
    <source>
        <dbReference type="ARBA" id="ARBA00022980"/>
    </source>
</evidence>
<dbReference type="GO" id="GO:0006412">
    <property type="term" value="P:translation"/>
    <property type="evidence" value="ECO:0007669"/>
    <property type="project" value="InterPro"/>
</dbReference>